<evidence type="ECO:0000256" key="3">
    <source>
        <dbReference type="ARBA" id="ARBA00023027"/>
    </source>
</evidence>
<evidence type="ECO:0000256" key="4">
    <source>
        <dbReference type="RuleBase" id="RU003719"/>
    </source>
</evidence>
<evidence type="ECO:0000256" key="1">
    <source>
        <dbReference type="ARBA" id="ARBA00005854"/>
    </source>
</evidence>
<organism evidence="7 8">
    <name type="scientific">Salisediminibacterium beveridgei</name>
    <dbReference type="NCBI Taxonomy" id="632773"/>
    <lineage>
        <taxon>Bacteria</taxon>
        <taxon>Bacillati</taxon>
        <taxon>Bacillota</taxon>
        <taxon>Bacilli</taxon>
        <taxon>Bacillales</taxon>
        <taxon>Bacillaceae</taxon>
        <taxon>Salisediminibacterium</taxon>
    </lineage>
</organism>
<dbReference type="KEGG" id="bbev:BBEV_2287"/>
<dbReference type="SUPFAM" id="SSF51735">
    <property type="entry name" value="NAD(P)-binding Rossmann-fold domains"/>
    <property type="match status" value="1"/>
</dbReference>
<evidence type="ECO:0000259" key="6">
    <source>
        <dbReference type="Pfam" id="PF02826"/>
    </source>
</evidence>
<evidence type="ECO:0000313" key="8">
    <source>
        <dbReference type="Proteomes" id="UP000094463"/>
    </source>
</evidence>
<keyword evidence="8" id="KW-1185">Reference proteome</keyword>
<keyword evidence="2 4" id="KW-0560">Oxidoreductase</keyword>
<dbReference type="PANTHER" id="PTHR43333:SF1">
    <property type="entry name" value="D-ISOMER SPECIFIC 2-HYDROXYACID DEHYDROGENASE NAD-BINDING DOMAIN-CONTAINING PROTEIN"/>
    <property type="match status" value="1"/>
</dbReference>
<dbReference type="Proteomes" id="UP000094463">
    <property type="component" value="Chromosome"/>
</dbReference>
<dbReference type="OrthoDB" id="9805416at2"/>
<feature type="domain" description="D-isomer specific 2-hydroxyacid dehydrogenase catalytic" evidence="5">
    <location>
        <begin position="9"/>
        <end position="304"/>
    </location>
</feature>
<dbReference type="InterPro" id="IPR036291">
    <property type="entry name" value="NAD(P)-bd_dom_sf"/>
</dbReference>
<keyword evidence="3" id="KW-0520">NAD</keyword>
<dbReference type="Pfam" id="PF02826">
    <property type="entry name" value="2-Hacid_dh_C"/>
    <property type="match status" value="1"/>
</dbReference>
<dbReference type="InterPro" id="IPR029752">
    <property type="entry name" value="D-isomer_DH_CS1"/>
</dbReference>
<dbReference type="SUPFAM" id="SSF52283">
    <property type="entry name" value="Formate/glycerate dehydrogenase catalytic domain-like"/>
    <property type="match status" value="1"/>
</dbReference>
<dbReference type="EMBL" id="CP012502">
    <property type="protein sequence ID" value="AOM83628.1"/>
    <property type="molecule type" value="Genomic_DNA"/>
</dbReference>
<dbReference type="InterPro" id="IPR006140">
    <property type="entry name" value="D-isomer_DH_NAD-bd"/>
</dbReference>
<dbReference type="Pfam" id="PF00389">
    <property type="entry name" value="2-Hacid_dh"/>
    <property type="match status" value="1"/>
</dbReference>
<accession>A0A1D7QXF5</accession>
<dbReference type="FunFam" id="3.40.50.720:FF:000363">
    <property type="entry name" value="D-isomer specific 2-hydroxyacid dehydrogenase"/>
    <property type="match status" value="1"/>
</dbReference>
<comment type="similarity">
    <text evidence="1 4">Belongs to the D-isomer specific 2-hydroxyacid dehydrogenase family.</text>
</comment>
<dbReference type="RefSeq" id="WP_069365590.1">
    <property type="nucleotide sequence ID" value="NZ_CP012502.1"/>
</dbReference>
<dbReference type="InterPro" id="IPR006139">
    <property type="entry name" value="D-isomer_2_OHA_DH_cat_dom"/>
</dbReference>
<dbReference type="CDD" id="cd05300">
    <property type="entry name" value="2-Hacid_dh_1"/>
    <property type="match status" value="1"/>
</dbReference>
<dbReference type="GO" id="GO:0051287">
    <property type="term" value="F:NAD binding"/>
    <property type="evidence" value="ECO:0007669"/>
    <property type="project" value="InterPro"/>
</dbReference>
<evidence type="ECO:0000256" key="2">
    <source>
        <dbReference type="ARBA" id="ARBA00023002"/>
    </source>
</evidence>
<dbReference type="GO" id="GO:0004617">
    <property type="term" value="F:phosphoglycerate dehydrogenase activity"/>
    <property type="evidence" value="ECO:0007669"/>
    <property type="project" value="UniProtKB-EC"/>
</dbReference>
<dbReference type="STRING" id="632773.BBEV_2287"/>
<feature type="domain" description="D-isomer specific 2-hydroxyacid dehydrogenase NAD-binding" evidence="6">
    <location>
        <begin position="104"/>
        <end position="278"/>
    </location>
</feature>
<reference evidence="7 8" key="1">
    <citation type="submission" date="2015-08" db="EMBL/GenBank/DDBJ databases">
        <title>The complete genome sequence of Bacillus beveridgei MLTeJB.</title>
        <authorList>
            <person name="Hanson T.E."/>
            <person name="Mesa C."/>
            <person name="Basesman S.M."/>
            <person name="Oremland R.S."/>
        </authorList>
    </citation>
    <scope>NUCLEOTIDE SEQUENCE [LARGE SCALE GENOMIC DNA]</scope>
    <source>
        <strain evidence="7 8">MLTeJB</strain>
    </source>
</reference>
<evidence type="ECO:0000259" key="5">
    <source>
        <dbReference type="Pfam" id="PF00389"/>
    </source>
</evidence>
<proteinExistence type="inferred from homology"/>
<protein>
    <submittedName>
        <fullName evidence="7">D-3-phosphoglycerate dehydrogenase</fullName>
        <ecNumber evidence="7">1.1.1.95</ecNumber>
    </submittedName>
</protein>
<gene>
    <name evidence="7" type="primary">serA-2</name>
    <name evidence="7" type="ORF">BBEV_2287</name>
</gene>
<dbReference type="Gene3D" id="3.40.50.720">
    <property type="entry name" value="NAD(P)-binding Rossmann-like Domain"/>
    <property type="match status" value="2"/>
</dbReference>
<dbReference type="PATRIC" id="fig|632773.3.peg.2391"/>
<dbReference type="PANTHER" id="PTHR43333">
    <property type="entry name" value="2-HACID_DH_C DOMAIN-CONTAINING PROTEIN"/>
    <property type="match status" value="1"/>
</dbReference>
<sequence>MMIVSTIHMRKDIRERLTETYPDHEFRFHKQIESAEEDLPKADIILTYGMDLEARHIESAKRLKWINVMSSGVDKLPMDVIKNRDILITNARGIHAIQMAEYTIAMMLQAARQTKTLIHQEREREWFRKLPIRELYGHQVGILGTGAIGSEIAKRTDAFGMTTTGFNRSGKKPDHFDAVHTIDQLPERISELDYLVAVLPRTEETDQLLNEALFSKMKASAVLINIGRGNVIHEEDLLKALQSNALDHAILDVFNEEPLPKDHPFWFDKNITVTPHMAGLSPEYQPRAVDQFDYNMKKFVHGDTDFLNQIDTERGY</sequence>
<dbReference type="PROSITE" id="PS00065">
    <property type="entry name" value="D_2_HYDROXYACID_DH_1"/>
    <property type="match status" value="1"/>
</dbReference>
<dbReference type="EC" id="1.1.1.95" evidence="7"/>
<dbReference type="AlphaFoldDB" id="A0A1D7QXF5"/>
<name>A0A1D7QXF5_9BACI</name>
<evidence type="ECO:0000313" key="7">
    <source>
        <dbReference type="EMBL" id="AOM83628.1"/>
    </source>
</evidence>